<reference evidence="3" key="2">
    <citation type="submission" date="2025-08" db="UniProtKB">
        <authorList>
            <consortium name="Ensembl"/>
        </authorList>
    </citation>
    <scope>IDENTIFICATION</scope>
</reference>
<dbReference type="Proteomes" id="UP000028760">
    <property type="component" value="Unassembled WGS sequence"/>
</dbReference>
<dbReference type="InterPro" id="IPR000082">
    <property type="entry name" value="SEA_dom"/>
</dbReference>
<dbReference type="EMBL" id="AYCK01025804">
    <property type="status" value="NOT_ANNOTATED_CDS"/>
    <property type="molecule type" value="Genomic_DNA"/>
</dbReference>
<protein>
    <recommendedName>
        <fullName evidence="2">SEA domain-containing protein</fullName>
    </recommendedName>
</protein>
<feature type="domain" description="SEA" evidence="2">
    <location>
        <begin position="73"/>
        <end position="182"/>
    </location>
</feature>
<dbReference type="SUPFAM" id="SSF82671">
    <property type="entry name" value="SEA domain"/>
    <property type="match status" value="1"/>
</dbReference>
<accession>A0A087Y4G8</accession>
<sequence length="211" mass="23026">FNKTTSTDNLPKNEVVQETLLEAMNSTSLNITFVPGSIKIKYSPLTTTAPSTNSSITAITATPTTTTPTTVESSITRRLTFRTTEETFTADLLNLSSTAFRNRTALLKSNLEPLYKNMFPSLCSFTVISFSNGSIVNNINLEFATASAPNKTQIVNVLVQAVSNITVFIIDTDSVVVDVTYNFDKIMSRVSYLLPLSQTAILCILIFTGNL</sequence>
<keyword evidence="1" id="KW-1133">Transmembrane helix</keyword>
<organism evidence="3 4">
    <name type="scientific">Poecilia formosa</name>
    <name type="common">Amazon molly</name>
    <name type="synonym">Limia formosa</name>
    <dbReference type="NCBI Taxonomy" id="48698"/>
    <lineage>
        <taxon>Eukaryota</taxon>
        <taxon>Metazoa</taxon>
        <taxon>Chordata</taxon>
        <taxon>Craniata</taxon>
        <taxon>Vertebrata</taxon>
        <taxon>Euteleostomi</taxon>
        <taxon>Actinopterygii</taxon>
        <taxon>Neopterygii</taxon>
        <taxon>Teleostei</taxon>
        <taxon>Neoteleostei</taxon>
        <taxon>Acanthomorphata</taxon>
        <taxon>Ovalentaria</taxon>
        <taxon>Atherinomorphae</taxon>
        <taxon>Cyprinodontiformes</taxon>
        <taxon>Poeciliidae</taxon>
        <taxon>Poeciliinae</taxon>
        <taxon>Poecilia</taxon>
    </lineage>
</organism>
<dbReference type="STRING" id="48698.ENSPFOP00000012921"/>
<evidence type="ECO:0000313" key="3">
    <source>
        <dbReference type="Ensembl" id="ENSPFOP00000012921.1"/>
    </source>
</evidence>
<evidence type="ECO:0000313" key="4">
    <source>
        <dbReference type="Proteomes" id="UP000028760"/>
    </source>
</evidence>
<dbReference type="PROSITE" id="PS50024">
    <property type="entry name" value="SEA"/>
    <property type="match status" value="1"/>
</dbReference>
<keyword evidence="4" id="KW-1185">Reference proteome</keyword>
<evidence type="ECO:0000256" key="1">
    <source>
        <dbReference type="SAM" id="Phobius"/>
    </source>
</evidence>
<reference evidence="4" key="1">
    <citation type="submission" date="2013-10" db="EMBL/GenBank/DDBJ databases">
        <authorList>
            <person name="Schartl M."/>
            <person name="Warren W."/>
        </authorList>
    </citation>
    <scope>NUCLEOTIDE SEQUENCE [LARGE SCALE GENOMIC DNA]</scope>
    <source>
        <strain evidence="4">female</strain>
    </source>
</reference>
<reference evidence="3" key="3">
    <citation type="submission" date="2025-09" db="UniProtKB">
        <authorList>
            <consortium name="Ensembl"/>
        </authorList>
    </citation>
    <scope>IDENTIFICATION</scope>
</reference>
<dbReference type="GeneTree" id="ENSGT01110000267359"/>
<dbReference type="InterPro" id="IPR036364">
    <property type="entry name" value="SEA_dom_sf"/>
</dbReference>
<dbReference type="Gene3D" id="3.30.70.960">
    <property type="entry name" value="SEA domain"/>
    <property type="match status" value="1"/>
</dbReference>
<proteinExistence type="predicted"/>
<evidence type="ECO:0000259" key="2">
    <source>
        <dbReference type="PROSITE" id="PS50024"/>
    </source>
</evidence>
<keyword evidence="1" id="KW-0812">Transmembrane</keyword>
<dbReference type="Pfam" id="PF01390">
    <property type="entry name" value="SEA"/>
    <property type="match status" value="1"/>
</dbReference>
<dbReference type="Ensembl" id="ENSPFOT00000012939.1">
    <property type="protein sequence ID" value="ENSPFOP00000012921.1"/>
    <property type="gene ID" value="ENSPFOG00000012918.1"/>
</dbReference>
<name>A0A087Y4G8_POEFO</name>
<feature type="transmembrane region" description="Helical" evidence="1">
    <location>
        <begin position="190"/>
        <end position="209"/>
    </location>
</feature>
<keyword evidence="1" id="KW-0472">Membrane</keyword>
<dbReference type="AlphaFoldDB" id="A0A087Y4G8"/>